<dbReference type="AlphaFoldDB" id="A0A917Z6M3"/>
<comment type="caution">
    <text evidence="1">The sequence shown here is derived from an EMBL/GenBank/DDBJ whole genome shotgun (WGS) entry which is preliminary data.</text>
</comment>
<accession>A0A917Z6M3</accession>
<proteinExistence type="predicted"/>
<dbReference type="Proteomes" id="UP000599578">
    <property type="component" value="Unassembled WGS sequence"/>
</dbReference>
<reference evidence="1 2" key="1">
    <citation type="journal article" date="2014" name="Int. J. Syst. Evol. Microbiol.">
        <title>Complete genome sequence of Corynebacterium casei LMG S-19264T (=DSM 44701T), isolated from a smear-ripened cheese.</title>
        <authorList>
            <consortium name="US DOE Joint Genome Institute (JGI-PGF)"/>
            <person name="Walter F."/>
            <person name="Albersmeier A."/>
            <person name="Kalinowski J."/>
            <person name="Ruckert C."/>
        </authorList>
    </citation>
    <scope>NUCLEOTIDE SEQUENCE [LARGE SCALE GENOMIC DNA]</scope>
    <source>
        <strain evidence="1 2">CGMCC 1.7286</strain>
    </source>
</reference>
<evidence type="ECO:0000313" key="2">
    <source>
        <dbReference type="Proteomes" id="UP000599578"/>
    </source>
</evidence>
<evidence type="ECO:0000313" key="1">
    <source>
        <dbReference type="EMBL" id="GGO76224.1"/>
    </source>
</evidence>
<dbReference type="RefSeq" id="WP_188857578.1">
    <property type="nucleotide sequence ID" value="NZ_BMLT01000001.1"/>
</dbReference>
<keyword evidence="2" id="KW-1185">Reference proteome</keyword>
<name>A0A917Z6M3_9GAMM</name>
<gene>
    <name evidence="1" type="ORF">GCM10011348_02920</name>
</gene>
<sequence>MPVVIEEVIADIQEPVTQANENLPAAEQQPLDKNEADLADTLARIRQRQQRLQVD</sequence>
<dbReference type="EMBL" id="BMLT01000001">
    <property type="protein sequence ID" value="GGO76224.1"/>
    <property type="molecule type" value="Genomic_DNA"/>
</dbReference>
<protein>
    <submittedName>
        <fullName evidence="1">Uncharacterized protein</fullName>
    </submittedName>
</protein>
<organism evidence="1 2">
    <name type="scientific">Marinobacterium nitratireducens</name>
    <dbReference type="NCBI Taxonomy" id="518897"/>
    <lineage>
        <taxon>Bacteria</taxon>
        <taxon>Pseudomonadati</taxon>
        <taxon>Pseudomonadota</taxon>
        <taxon>Gammaproteobacteria</taxon>
        <taxon>Oceanospirillales</taxon>
        <taxon>Oceanospirillaceae</taxon>
        <taxon>Marinobacterium</taxon>
    </lineage>
</organism>